<proteinExistence type="predicted"/>
<organism evidence="2 3">
    <name type="scientific">Kushneria phyllosphaerae</name>
    <dbReference type="NCBI Taxonomy" id="2100822"/>
    <lineage>
        <taxon>Bacteria</taxon>
        <taxon>Pseudomonadati</taxon>
        <taxon>Pseudomonadota</taxon>
        <taxon>Gammaproteobacteria</taxon>
        <taxon>Oceanospirillales</taxon>
        <taxon>Halomonadaceae</taxon>
        <taxon>Kushneria</taxon>
    </lineage>
</organism>
<accession>A0A2R8CJF1</accession>
<dbReference type="OrthoDB" id="6167029at2"/>
<keyword evidence="1" id="KW-0472">Membrane</keyword>
<gene>
    <name evidence="2" type="ORF">KSP9073_01004</name>
</gene>
<dbReference type="EMBL" id="ONZI01000001">
    <property type="protein sequence ID" value="SPJ33001.1"/>
    <property type="molecule type" value="Genomic_DNA"/>
</dbReference>
<sequence>MAGHHGNNQDPGAALGFMGRLSGAMVAPVVLYMVLWQVGRGLISEYAGSLQQGTMITLLSVMIPGLGVLASVFIAGRRSGVLIGGGVMLLFFAYLYVSTAVVLSWGPPLQTLLGVALAAAVARWCPSLGEELFYPGRR</sequence>
<reference evidence="3" key="1">
    <citation type="submission" date="2018-03" db="EMBL/GenBank/DDBJ databases">
        <authorList>
            <person name="Navarro De La Torre S."/>
        </authorList>
    </citation>
    <scope>NUCLEOTIDE SEQUENCE [LARGE SCALE GENOMIC DNA]</scope>
    <source>
        <strain evidence="3">EAod3</strain>
    </source>
</reference>
<feature type="transmembrane region" description="Helical" evidence="1">
    <location>
        <begin position="81"/>
        <end position="105"/>
    </location>
</feature>
<dbReference type="RefSeq" id="WP_108841777.1">
    <property type="nucleotide sequence ID" value="NZ_ONZI01000001.1"/>
</dbReference>
<protein>
    <recommendedName>
        <fullName evidence="4">Major facilitator superfamily (MFS) profile domain-containing protein</fullName>
    </recommendedName>
</protein>
<keyword evidence="3" id="KW-1185">Reference proteome</keyword>
<keyword evidence="1" id="KW-0812">Transmembrane</keyword>
<feature type="transmembrane region" description="Helical" evidence="1">
    <location>
        <begin position="12"/>
        <end position="35"/>
    </location>
</feature>
<evidence type="ECO:0000256" key="1">
    <source>
        <dbReference type="SAM" id="Phobius"/>
    </source>
</evidence>
<evidence type="ECO:0008006" key="4">
    <source>
        <dbReference type="Google" id="ProtNLM"/>
    </source>
</evidence>
<dbReference type="Proteomes" id="UP000244934">
    <property type="component" value="Unassembled WGS sequence"/>
</dbReference>
<keyword evidence="1" id="KW-1133">Transmembrane helix</keyword>
<name>A0A2R8CJF1_9GAMM</name>
<evidence type="ECO:0000313" key="2">
    <source>
        <dbReference type="EMBL" id="SPJ33001.1"/>
    </source>
</evidence>
<dbReference type="AlphaFoldDB" id="A0A2R8CJF1"/>
<feature type="transmembrane region" description="Helical" evidence="1">
    <location>
        <begin position="55"/>
        <end position="74"/>
    </location>
</feature>
<evidence type="ECO:0000313" key="3">
    <source>
        <dbReference type="Proteomes" id="UP000244934"/>
    </source>
</evidence>